<proteinExistence type="predicted"/>
<name>Q0IXA9_ORYSJ</name>
<accession>Q0IXA9</accession>
<dbReference type="AlphaFoldDB" id="Q0IXA9"/>
<feature type="region of interest" description="Disordered" evidence="1">
    <location>
        <begin position="1"/>
        <end position="102"/>
    </location>
</feature>
<feature type="compositionally biased region" description="Polar residues" evidence="1">
    <location>
        <begin position="51"/>
        <end position="65"/>
    </location>
</feature>
<dbReference type="Proteomes" id="UP000000763">
    <property type="component" value="Chromosome 10"/>
</dbReference>
<feature type="transmembrane region" description="Helical" evidence="2">
    <location>
        <begin position="103"/>
        <end position="125"/>
    </location>
</feature>
<reference evidence="4" key="2">
    <citation type="journal article" date="2008" name="Nucleic Acids Res.">
        <title>The rice annotation project database (RAP-DB): 2008 update.</title>
        <authorList>
            <consortium name="The rice annotation project (RAP)"/>
        </authorList>
    </citation>
    <scope>GENOME REANNOTATION</scope>
    <source>
        <strain evidence="4">cv. Nipponbare</strain>
    </source>
</reference>
<organism evidence="3 4">
    <name type="scientific">Oryza sativa subsp. japonica</name>
    <name type="common">Rice</name>
    <dbReference type="NCBI Taxonomy" id="39947"/>
    <lineage>
        <taxon>Eukaryota</taxon>
        <taxon>Viridiplantae</taxon>
        <taxon>Streptophyta</taxon>
        <taxon>Embryophyta</taxon>
        <taxon>Tracheophyta</taxon>
        <taxon>Spermatophyta</taxon>
        <taxon>Magnoliopsida</taxon>
        <taxon>Liliopsida</taxon>
        <taxon>Poales</taxon>
        <taxon>Poaceae</taxon>
        <taxon>BOP clade</taxon>
        <taxon>Oryzoideae</taxon>
        <taxon>Oryzeae</taxon>
        <taxon>Oryzinae</taxon>
        <taxon>Oryza</taxon>
        <taxon>Oryza sativa</taxon>
    </lineage>
</organism>
<dbReference type="KEGG" id="dosa:Os10g0454000"/>
<reference evidence="3 4" key="1">
    <citation type="journal article" date="2005" name="Nature">
        <title>The map-based sequence of the rice genome.</title>
        <authorList>
            <consortium name="International rice genome sequencing project (IRGSP)"/>
            <person name="Matsumoto T."/>
            <person name="Wu J."/>
            <person name="Kanamori H."/>
            <person name="Katayose Y."/>
            <person name="Fujisawa M."/>
            <person name="Namiki N."/>
            <person name="Mizuno H."/>
            <person name="Yamamoto K."/>
            <person name="Antonio B.A."/>
            <person name="Baba T."/>
            <person name="Sakata K."/>
            <person name="Nagamura Y."/>
            <person name="Aoki H."/>
            <person name="Arikawa K."/>
            <person name="Arita K."/>
            <person name="Bito T."/>
            <person name="Chiden Y."/>
            <person name="Fujitsuka N."/>
            <person name="Fukunaka R."/>
            <person name="Hamada M."/>
            <person name="Harada C."/>
            <person name="Hayashi A."/>
            <person name="Hijishita S."/>
            <person name="Honda M."/>
            <person name="Hosokawa S."/>
            <person name="Ichikawa Y."/>
            <person name="Idonuma A."/>
            <person name="Iijima M."/>
            <person name="Ikeda M."/>
            <person name="Ikeno M."/>
            <person name="Ito K."/>
            <person name="Ito S."/>
            <person name="Ito T."/>
            <person name="Ito Y."/>
            <person name="Ito Y."/>
            <person name="Iwabuchi A."/>
            <person name="Kamiya K."/>
            <person name="Karasawa W."/>
            <person name="Kurita K."/>
            <person name="Katagiri S."/>
            <person name="Kikuta A."/>
            <person name="Kobayashi H."/>
            <person name="Kobayashi N."/>
            <person name="Machita K."/>
            <person name="Maehara T."/>
            <person name="Masukawa M."/>
            <person name="Mizubayashi T."/>
            <person name="Mukai Y."/>
            <person name="Nagasaki H."/>
            <person name="Nagata Y."/>
            <person name="Naito S."/>
            <person name="Nakashima M."/>
            <person name="Nakama Y."/>
            <person name="Nakamichi Y."/>
            <person name="Nakamura M."/>
            <person name="Meguro A."/>
            <person name="Negishi M."/>
            <person name="Ohta I."/>
            <person name="Ohta T."/>
            <person name="Okamoto M."/>
            <person name="Ono N."/>
            <person name="Saji S."/>
            <person name="Sakaguchi M."/>
            <person name="Sakai K."/>
            <person name="Shibata M."/>
            <person name="Shimokawa T."/>
            <person name="Song J."/>
            <person name="Takazaki Y."/>
            <person name="Terasawa K."/>
            <person name="Tsugane M."/>
            <person name="Tsuji K."/>
            <person name="Ueda S."/>
            <person name="Waki K."/>
            <person name="Yamagata H."/>
            <person name="Yamamoto M."/>
            <person name="Yamamoto S."/>
            <person name="Yamane H."/>
            <person name="Yoshiki S."/>
            <person name="Yoshihara R."/>
            <person name="Yukawa K."/>
            <person name="Zhong H."/>
            <person name="Yano M."/>
            <person name="Yuan Q."/>
            <person name="Ouyang S."/>
            <person name="Liu J."/>
            <person name="Jones K.M."/>
            <person name="Gansberger K."/>
            <person name="Moffat K."/>
            <person name="Hill J."/>
            <person name="Bera J."/>
            <person name="Fadrosh D."/>
            <person name="Jin S."/>
            <person name="Johri S."/>
            <person name="Kim M."/>
            <person name="Overton L."/>
            <person name="Reardon M."/>
            <person name="Tsitrin T."/>
            <person name="Vuong H."/>
            <person name="Weaver B."/>
            <person name="Ciecko A."/>
            <person name="Tallon L."/>
            <person name="Jackson J."/>
            <person name="Pai G."/>
            <person name="Aken S.V."/>
            <person name="Utterback T."/>
            <person name="Reidmuller S."/>
            <person name="Feldblyum T."/>
            <person name="Hsiao J."/>
            <person name="Zismann V."/>
            <person name="Iobst S."/>
            <person name="de Vazeille A.R."/>
            <person name="Buell C.R."/>
            <person name="Ying K."/>
            <person name="Li Y."/>
            <person name="Lu T."/>
            <person name="Huang Y."/>
            <person name="Zhao Q."/>
            <person name="Feng Q."/>
            <person name="Zhang L."/>
            <person name="Zhu J."/>
            <person name="Weng Q."/>
            <person name="Mu J."/>
            <person name="Lu Y."/>
            <person name="Fan D."/>
            <person name="Liu Y."/>
            <person name="Guan J."/>
            <person name="Zhang Y."/>
            <person name="Yu S."/>
            <person name="Liu X."/>
            <person name="Zhang Y."/>
            <person name="Hong G."/>
            <person name="Han B."/>
            <person name="Choisne N."/>
            <person name="Demange N."/>
            <person name="Orjeda G."/>
            <person name="Samain S."/>
            <person name="Cattolico L."/>
            <person name="Pelletier E."/>
            <person name="Couloux A."/>
            <person name="Segurens B."/>
            <person name="Wincker P."/>
            <person name="D'Hont A."/>
            <person name="Scarpelli C."/>
            <person name="Weissenbach J."/>
            <person name="Salanoubat M."/>
            <person name="Quetier F."/>
            <person name="Yu Y."/>
            <person name="Kim H.R."/>
            <person name="Rambo T."/>
            <person name="Currie J."/>
            <person name="Collura K."/>
            <person name="Luo M."/>
            <person name="Yang T."/>
            <person name="Ammiraju J.S.S."/>
            <person name="Engler F."/>
            <person name="Soderlund C."/>
            <person name="Wing R.A."/>
            <person name="Palmer L.E."/>
            <person name="de la Bastide M."/>
            <person name="Spiegel L."/>
            <person name="Nascimento L."/>
            <person name="Zutavern T."/>
            <person name="O'Shaughnessy A."/>
            <person name="Dike S."/>
            <person name="Dedhia N."/>
            <person name="Preston R."/>
            <person name="Balija V."/>
            <person name="McCombie W.R."/>
            <person name="Chow T."/>
            <person name="Chen H."/>
            <person name="Chung M."/>
            <person name="Chen C."/>
            <person name="Shaw J."/>
            <person name="Wu H."/>
            <person name="Hsiao K."/>
            <person name="Chao Y."/>
            <person name="Chu M."/>
            <person name="Cheng C."/>
            <person name="Hour A."/>
            <person name="Lee P."/>
            <person name="Lin S."/>
            <person name="Lin Y."/>
            <person name="Liou J."/>
            <person name="Liu S."/>
            <person name="Hsing Y."/>
            <person name="Raghuvanshi S."/>
            <person name="Mohanty A."/>
            <person name="Bharti A.K."/>
            <person name="Gaur A."/>
            <person name="Gupta V."/>
            <person name="Kumar D."/>
            <person name="Ravi V."/>
            <person name="Vij S."/>
            <person name="Kapur A."/>
            <person name="Khurana P."/>
            <person name="Khurana P."/>
            <person name="Khurana J.P."/>
            <person name="Tyagi A.K."/>
            <person name="Gaikwad K."/>
            <person name="Singh A."/>
            <person name="Dalal V."/>
            <person name="Srivastava S."/>
            <person name="Dixit A."/>
            <person name="Pal A.K."/>
            <person name="Ghazi I.A."/>
            <person name="Yadav M."/>
            <person name="Pandit A."/>
            <person name="Bhargava A."/>
            <person name="Sureshbabu K."/>
            <person name="Batra K."/>
            <person name="Sharma T.R."/>
            <person name="Mohapatra T."/>
            <person name="Singh N.K."/>
            <person name="Messing J."/>
            <person name="Nelson A.B."/>
            <person name="Fuks G."/>
            <person name="Kavchok S."/>
            <person name="Keizer G."/>
            <person name="Linton E."/>
            <person name="Llaca V."/>
            <person name="Song R."/>
            <person name="Tanyolac B."/>
            <person name="Young S."/>
            <person name="Ho-Il K."/>
            <person name="Hahn J.H."/>
            <person name="Sangsakoo G."/>
            <person name="Vanavichit A."/>
            <person name="de Mattos Luiz.A.T."/>
            <person name="Zimmer P.D."/>
            <person name="Malone G."/>
            <person name="Dellagostin O."/>
            <person name="de Oliveira A.C."/>
            <person name="Bevan M."/>
            <person name="Bancroft I."/>
            <person name="Minx P."/>
            <person name="Cordum H."/>
            <person name="Wilson R."/>
            <person name="Cheng Z."/>
            <person name="Jin W."/>
            <person name="Jiang J."/>
            <person name="Leong S.A."/>
            <person name="Iwama H."/>
            <person name="Gojobori T."/>
            <person name="Itoh T."/>
            <person name="Niimura Y."/>
            <person name="Fujii Y."/>
            <person name="Habara T."/>
            <person name="Sakai H."/>
            <person name="Sato Y."/>
            <person name="Wilson G."/>
            <person name="Kumar K."/>
            <person name="McCouch S."/>
            <person name="Juretic N."/>
            <person name="Hoen D."/>
            <person name="Wright S."/>
            <person name="Bruskiewich R."/>
            <person name="Bureau T."/>
            <person name="Miyao A."/>
            <person name="Hirochika H."/>
            <person name="Nishikawa T."/>
            <person name="Kadowaki K."/>
            <person name="Sugiura M."/>
            <person name="Burr B."/>
            <person name="Sasaki T."/>
        </authorList>
    </citation>
    <scope>NUCLEOTIDE SEQUENCE [LARGE SCALE GENOMIC DNA]</scope>
    <source>
        <strain evidence="4">cv. Nipponbare</strain>
    </source>
</reference>
<keyword evidence="2" id="KW-1133">Transmembrane helix</keyword>
<feature type="compositionally biased region" description="Basic residues" evidence="1">
    <location>
        <begin position="70"/>
        <end position="95"/>
    </location>
</feature>
<gene>
    <name evidence="3" type="ordered locus">Os10g0454000</name>
</gene>
<evidence type="ECO:0000256" key="1">
    <source>
        <dbReference type="SAM" id="MobiDB-lite"/>
    </source>
</evidence>
<protein>
    <submittedName>
        <fullName evidence="3">Os10g0454000 protein</fullName>
    </submittedName>
</protein>
<evidence type="ECO:0000313" key="3">
    <source>
        <dbReference type="EMBL" id="BAF26656.1"/>
    </source>
</evidence>
<feature type="compositionally biased region" description="Basic and acidic residues" evidence="1">
    <location>
        <begin position="1"/>
        <end position="12"/>
    </location>
</feature>
<keyword evidence="2" id="KW-0812">Transmembrane</keyword>
<keyword evidence="2" id="KW-0472">Membrane</keyword>
<sequence>MTRNAGVRDRMSPWHASTTSSDAVGRPPQQPLRHCPQPPAHPSHHAQRPRSQFSAQNTNSSTFSSMIRGGPRRRSVGRRRGGHRRRRVGSRRRPKCRNDGRRGVAGGLLLYLWFRIGLFGVRVIWSFL</sequence>
<evidence type="ECO:0000256" key="2">
    <source>
        <dbReference type="SAM" id="Phobius"/>
    </source>
</evidence>
<evidence type="ECO:0000313" key="4">
    <source>
        <dbReference type="Proteomes" id="UP000000763"/>
    </source>
</evidence>
<dbReference type="EMBL" id="AP008216">
    <property type="protein sequence ID" value="BAF26656.1"/>
    <property type="molecule type" value="Genomic_DNA"/>
</dbReference>